<evidence type="ECO:0000313" key="3">
    <source>
        <dbReference type="Proteomes" id="UP001530293"/>
    </source>
</evidence>
<dbReference type="EMBL" id="JALLBG020000211">
    <property type="protein sequence ID" value="KAL3759180.1"/>
    <property type="molecule type" value="Genomic_DNA"/>
</dbReference>
<dbReference type="Proteomes" id="UP001530293">
    <property type="component" value="Unassembled WGS sequence"/>
</dbReference>
<gene>
    <name evidence="2" type="ORF">ACHAWU_001198</name>
</gene>
<sequence>MKKRQRYFFSQWLSRLAARELANCFSKYCNNRCQIGDIKSLEMIVKLKRQTQTQKTCPPLAMEGSDEESSDMGRPIIYTSERGGGDHEQLLHISSNDKRGTGDDGANYAGAGSNHSNRSAEFASTISSTAAADVEMLQLLTSSRSRLLHCDQQDNLMSYYRRLPSSSQPQVLARHSPPYGSPTLPRGAPERMTHHTYHHTPGGAAAATMLPPRLSNQNQYWNTDSLLDQQLLSQYYHDFFYMGEQGRSNDLDFALLQYENQYRRSNTAAIANNDDFLVNLAIAQHGDRHGSYPPSELAYQTMLPDRDILQHASLSTTAAAFNANTLNSFDHSSLLYGNSRSYYDKSGNSAASSSSLSSPKFSNYASSSTSSTSTKLPPNTSSVASSNCTYPHELVSSTPLRHPTSLVVTSDSTFLDPVHIFLRRNCIELFCTTRESMMCQARGARASKVGQVGLRCIWCKSSNKLTTQAICFPSKRETIFDSVRNYQRKHIDACPCIPEQVKATYKSLLLANVPFNKSQRLLKAYYAEAASELGIVDSPKGLIFGAQPNTSGPPSENLLAIIRAAESPETSTEFWKSYKALSATDKSVSLRKFDHLDFPKVGDVEFLLYKQFMPCKPSLAFLKRRHIDPEEFGSQTGICCKFCAHANKGGDQNRGMYFPMSFTAFSDFSFTQSLLSHTMSCRNVPRELKDTFDELKHLASEHCVVAKRGSIKKFLEKIWDRLQRCQVADPN</sequence>
<dbReference type="AlphaFoldDB" id="A0ABD3MF41"/>
<name>A0ABD3MF41_9STRA</name>
<keyword evidence="3" id="KW-1185">Reference proteome</keyword>
<comment type="caution">
    <text evidence="2">The sequence shown here is derived from an EMBL/GenBank/DDBJ whole genome shotgun (WGS) entry which is preliminary data.</text>
</comment>
<organism evidence="2 3">
    <name type="scientific">Discostella pseudostelligera</name>
    <dbReference type="NCBI Taxonomy" id="259834"/>
    <lineage>
        <taxon>Eukaryota</taxon>
        <taxon>Sar</taxon>
        <taxon>Stramenopiles</taxon>
        <taxon>Ochrophyta</taxon>
        <taxon>Bacillariophyta</taxon>
        <taxon>Coscinodiscophyceae</taxon>
        <taxon>Thalassiosirophycidae</taxon>
        <taxon>Stephanodiscales</taxon>
        <taxon>Stephanodiscaceae</taxon>
        <taxon>Discostella</taxon>
    </lineage>
</organism>
<feature type="compositionally biased region" description="Basic and acidic residues" evidence="1">
    <location>
        <begin position="83"/>
        <end position="102"/>
    </location>
</feature>
<evidence type="ECO:0000256" key="1">
    <source>
        <dbReference type="SAM" id="MobiDB-lite"/>
    </source>
</evidence>
<proteinExistence type="predicted"/>
<protein>
    <submittedName>
        <fullName evidence="2">Uncharacterized protein</fullName>
    </submittedName>
</protein>
<evidence type="ECO:0000313" key="2">
    <source>
        <dbReference type="EMBL" id="KAL3759180.1"/>
    </source>
</evidence>
<accession>A0ABD3MF41</accession>
<reference evidence="2 3" key="1">
    <citation type="submission" date="2024-10" db="EMBL/GenBank/DDBJ databases">
        <title>Updated reference genomes for cyclostephanoid diatoms.</title>
        <authorList>
            <person name="Roberts W.R."/>
            <person name="Alverson A.J."/>
        </authorList>
    </citation>
    <scope>NUCLEOTIDE SEQUENCE [LARGE SCALE GENOMIC DNA]</scope>
    <source>
        <strain evidence="2 3">AJA232-27</strain>
    </source>
</reference>
<feature type="region of interest" description="Disordered" evidence="1">
    <location>
        <begin position="55"/>
        <end position="117"/>
    </location>
</feature>